<evidence type="ECO:0000256" key="2">
    <source>
        <dbReference type="ARBA" id="ARBA00022448"/>
    </source>
</evidence>
<dbReference type="GO" id="GO:0006811">
    <property type="term" value="P:monoatomic ion transport"/>
    <property type="evidence" value="ECO:0007669"/>
    <property type="project" value="UniProtKB-KW"/>
</dbReference>
<dbReference type="InterPro" id="IPR048279">
    <property type="entry name" value="MdtK-like"/>
</dbReference>
<evidence type="ECO:0000256" key="6">
    <source>
        <dbReference type="ARBA" id="ARBA00022989"/>
    </source>
</evidence>
<keyword evidence="6 10" id="KW-1133">Transmembrane helix</keyword>
<dbReference type="GO" id="GO:0005886">
    <property type="term" value="C:plasma membrane"/>
    <property type="evidence" value="ECO:0007669"/>
    <property type="project" value="UniProtKB-SubCell"/>
</dbReference>
<accession>A0A2N5C9D0</accession>
<dbReference type="PANTHER" id="PTHR43298:SF2">
    <property type="entry name" value="FMN_FAD EXPORTER YEEO-RELATED"/>
    <property type="match status" value="1"/>
</dbReference>
<comment type="caution">
    <text evidence="11">The sequence shown here is derived from an EMBL/GenBank/DDBJ whole genome shotgun (WGS) entry which is preliminary data.</text>
</comment>
<keyword evidence="3" id="KW-0050">Antiport</keyword>
<dbReference type="InterPro" id="IPR002528">
    <property type="entry name" value="MATE_fam"/>
</dbReference>
<keyword evidence="4" id="KW-1003">Cell membrane</keyword>
<evidence type="ECO:0000256" key="4">
    <source>
        <dbReference type="ARBA" id="ARBA00022475"/>
    </source>
</evidence>
<protein>
    <recommendedName>
        <fullName evidence="9">Multidrug-efflux transporter</fullName>
    </recommendedName>
</protein>
<sequence>MSSALQDLRRIVHLAAPVLVGQLAVIAFGVTDTIMAGQASAADLAAVGLGGSIYVTVYISLMGVLQALAPVAGQLYGAGRTAEIGVEVRQAAWLGLALAIPGMLLLLFPGPLLAFAQAPPELVDKASRYLHIVAFGLPAGLAFRIYMALNNALSRPIMVTVLQIAGLMLKVPLNAWFIHGGFGVPAMGGPGCALASTLITWTWCLSGLTILRLGAAYQPLAIFARWEWPRWDRIRPLLRLGVPMGLTYLIEITSFTLMSIFITRLGTETLAGHQIIANLSAVAYMMPLSLSIATSTLVAQAIGARDMLGARRIGWRGIRFGASLALVTGALLWLLREPLLHAYAKDPAVIAKALPLVLFVAFYQAFDAIQVMSAFILRAYKIALIPTLIYAGSLWGVGLGGGYVLGFGLIDAMPAFTRGAAGFWMANSVSLAIAGTLLVRYFRQVSRVKAAELPAEPVKAM</sequence>
<evidence type="ECO:0000256" key="10">
    <source>
        <dbReference type="SAM" id="Phobius"/>
    </source>
</evidence>
<dbReference type="EMBL" id="PJRP01000009">
    <property type="protein sequence ID" value="PLP98828.1"/>
    <property type="molecule type" value="Genomic_DNA"/>
</dbReference>
<dbReference type="NCBIfam" id="TIGR00797">
    <property type="entry name" value="matE"/>
    <property type="match status" value="1"/>
</dbReference>
<feature type="transmembrane region" description="Helical" evidence="10">
    <location>
        <begin position="316"/>
        <end position="335"/>
    </location>
</feature>
<evidence type="ECO:0000256" key="9">
    <source>
        <dbReference type="ARBA" id="ARBA00031636"/>
    </source>
</evidence>
<evidence type="ECO:0000256" key="8">
    <source>
        <dbReference type="ARBA" id="ARBA00023136"/>
    </source>
</evidence>
<dbReference type="PANTHER" id="PTHR43298">
    <property type="entry name" value="MULTIDRUG RESISTANCE PROTEIN NORM-RELATED"/>
    <property type="match status" value="1"/>
</dbReference>
<dbReference type="RefSeq" id="WP_101682982.1">
    <property type="nucleotide sequence ID" value="NZ_PJRP01000009.1"/>
</dbReference>
<dbReference type="CDD" id="cd13131">
    <property type="entry name" value="MATE_NorM_like"/>
    <property type="match status" value="1"/>
</dbReference>
<dbReference type="GO" id="GO:0042910">
    <property type="term" value="F:xenobiotic transmembrane transporter activity"/>
    <property type="evidence" value="ECO:0007669"/>
    <property type="project" value="InterPro"/>
</dbReference>
<dbReference type="InterPro" id="IPR050222">
    <property type="entry name" value="MATE_MdtK"/>
</dbReference>
<feature type="transmembrane region" description="Helical" evidence="10">
    <location>
        <begin position="159"/>
        <end position="178"/>
    </location>
</feature>
<feature type="transmembrane region" description="Helical" evidence="10">
    <location>
        <begin position="237"/>
        <end position="262"/>
    </location>
</feature>
<feature type="transmembrane region" description="Helical" evidence="10">
    <location>
        <begin position="388"/>
        <end position="410"/>
    </location>
</feature>
<dbReference type="PIRSF" id="PIRSF006603">
    <property type="entry name" value="DinF"/>
    <property type="match status" value="1"/>
</dbReference>
<keyword evidence="8 10" id="KW-0472">Membrane</keyword>
<keyword evidence="5 10" id="KW-0812">Transmembrane</keyword>
<feature type="transmembrane region" description="Helical" evidence="10">
    <location>
        <begin position="198"/>
        <end position="217"/>
    </location>
</feature>
<feature type="transmembrane region" description="Helical" evidence="10">
    <location>
        <begin position="93"/>
        <end position="116"/>
    </location>
</feature>
<comment type="subcellular location">
    <subcellularLocation>
        <location evidence="1">Cell inner membrane</location>
        <topology evidence="1">Multi-pass membrane protein</topology>
    </subcellularLocation>
</comment>
<evidence type="ECO:0000313" key="12">
    <source>
        <dbReference type="Proteomes" id="UP000234341"/>
    </source>
</evidence>
<name>A0A2N5C9D0_9BURK</name>
<dbReference type="Pfam" id="PF01554">
    <property type="entry name" value="MatE"/>
    <property type="match status" value="2"/>
</dbReference>
<feature type="transmembrane region" description="Helical" evidence="10">
    <location>
        <begin position="282"/>
        <end position="304"/>
    </location>
</feature>
<dbReference type="STRING" id="82633.GCA_000974605_00728"/>
<feature type="transmembrane region" description="Helical" evidence="10">
    <location>
        <begin position="128"/>
        <end position="147"/>
    </location>
</feature>
<proteinExistence type="predicted"/>
<keyword evidence="7" id="KW-0406">Ion transport</keyword>
<dbReference type="OrthoDB" id="9780160at2"/>
<dbReference type="GO" id="GO:0015297">
    <property type="term" value="F:antiporter activity"/>
    <property type="evidence" value="ECO:0007669"/>
    <property type="project" value="UniProtKB-KW"/>
</dbReference>
<evidence type="ECO:0000256" key="3">
    <source>
        <dbReference type="ARBA" id="ARBA00022449"/>
    </source>
</evidence>
<dbReference type="AlphaFoldDB" id="A0A2N5C9D0"/>
<feature type="transmembrane region" description="Helical" evidence="10">
    <location>
        <begin position="51"/>
        <end position="72"/>
    </location>
</feature>
<dbReference type="Proteomes" id="UP000234341">
    <property type="component" value="Unassembled WGS sequence"/>
</dbReference>
<keyword evidence="2" id="KW-0813">Transport</keyword>
<evidence type="ECO:0000256" key="1">
    <source>
        <dbReference type="ARBA" id="ARBA00004429"/>
    </source>
</evidence>
<evidence type="ECO:0000313" key="11">
    <source>
        <dbReference type="EMBL" id="PLP98828.1"/>
    </source>
</evidence>
<organism evidence="11 12">
    <name type="scientific">Cupriavidus pauculus</name>
    <dbReference type="NCBI Taxonomy" id="82633"/>
    <lineage>
        <taxon>Bacteria</taxon>
        <taxon>Pseudomonadati</taxon>
        <taxon>Pseudomonadota</taxon>
        <taxon>Betaproteobacteria</taxon>
        <taxon>Burkholderiales</taxon>
        <taxon>Burkholderiaceae</taxon>
        <taxon>Cupriavidus</taxon>
    </lineage>
</organism>
<evidence type="ECO:0000256" key="7">
    <source>
        <dbReference type="ARBA" id="ARBA00023065"/>
    </source>
</evidence>
<reference evidence="11 12" key="1">
    <citation type="submission" date="2017-12" db="EMBL/GenBank/DDBJ databases">
        <title>Genome sequence of the active heterotrophic nitrifier-denitrifier, Cupriavidus pauculus UM1.</title>
        <authorList>
            <person name="Putonti C."/>
            <person name="Castignetti D."/>
        </authorList>
    </citation>
    <scope>NUCLEOTIDE SEQUENCE [LARGE SCALE GENOMIC DNA]</scope>
    <source>
        <strain evidence="11 12">UM1</strain>
    </source>
</reference>
<gene>
    <name evidence="11" type="ORF">CYJ10_18680</name>
</gene>
<feature type="transmembrane region" description="Helical" evidence="10">
    <location>
        <begin position="355"/>
        <end position="376"/>
    </location>
</feature>
<evidence type="ECO:0000256" key="5">
    <source>
        <dbReference type="ARBA" id="ARBA00022692"/>
    </source>
</evidence>
<feature type="transmembrane region" description="Helical" evidence="10">
    <location>
        <begin position="12"/>
        <end position="31"/>
    </location>
</feature>
<feature type="transmembrane region" description="Helical" evidence="10">
    <location>
        <begin position="422"/>
        <end position="442"/>
    </location>
</feature>